<comment type="caution">
    <text evidence="3">The sequence shown here is derived from an EMBL/GenBank/DDBJ whole genome shotgun (WGS) entry which is preliminary data.</text>
</comment>
<name>A0A9K3LVH6_9STRA</name>
<keyword evidence="4" id="KW-1185">Reference proteome</keyword>
<sequence>MPKLLKMLRGRKTSSADLAKKRTSKSNGIFRRGDSQRSGKQVSKDIEDPISITIAPTITFTLSGDEVGDDIIHSPVSDIENQVQELFDEQGNEDPMQTIEISAKANTKDIAVGTENDKTMTFTHLEIMRNELAHMMQLAEKDEEILTLRETNENLQASHNEIIQAKNDEIAKIREMLASIEAALSDARGELESVNKEHSKVIEVLMKTQCEFYELKHRSPSSWMSPVWSFFDMN</sequence>
<feature type="region of interest" description="Disordered" evidence="2">
    <location>
        <begin position="9"/>
        <end position="45"/>
    </location>
</feature>
<organism evidence="3 4">
    <name type="scientific">Nitzschia inconspicua</name>
    <dbReference type="NCBI Taxonomy" id="303405"/>
    <lineage>
        <taxon>Eukaryota</taxon>
        <taxon>Sar</taxon>
        <taxon>Stramenopiles</taxon>
        <taxon>Ochrophyta</taxon>
        <taxon>Bacillariophyta</taxon>
        <taxon>Bacillariophyceae</taxon>
        <taxon>Bacillariophycidae</taxon>
        <taxon>Bacillariales</taxon>
        <taxon>Bacillariaceae</taxon>
        <taxon>Nitzschia</taxon>
    </lineage>
</organism>
<dbReference type="Proteomes" id="UP000693970">
    <property type="component" value="Unassembled WGS sequence"/>
</dbReference>
<evidence type="ECO:0000313" key="3">
    <source>
        <dbReference type="EMBL" id="KAG7369017.1"/>
    </source>
</evidence>
<feature type="compositionally biased region" description="Basic and acidic residues" evidence="2">
    <location>
        <begin position="31"/>
        <end position="45"/>
    </location>
</feature>
<proteinExistence type="predicted"/>
<protein>
    <submittedName>
        <fullName evidence="3">Uncharacterized protein</fullName>
    </submittedName>
</protein>
<gene>
    <name evidence="3" type="ORF">IV203_031760</name>
</gene>
<reference evidence="3" key="1">
    <citation type="journal article" date="2021" name="Sci. Rep.">
        <title>Diploid genomic architecture of Nitzschia inconspicua, an elite biomass production diatom.</title>
        <authorList>
            <person name="Oliver A."/>
            <person name="Podell S."/>
            <person name="Pinowska A."/>
            <person name="Traller J.C."/>
            <person name="Smith S.R."/>
            <person name="McClure R."/>
            <person name="Beliaev A."/>
            <person name="Bohutskyi P."/>
            <person name="Hill E.A."/>
            <person name="Rabines A."/>
            <person name="Zheng H."/>
            <person name="Allen L.Z."/>
            <person name="Kuo A."/>
            <person name="Grigoriev I.V."/>
            <person name="Allen A.E."/>
            <person name="Hazlebeck D."/>
            <person name="Allen E.E."/>
        </authorList>
    </citation>
    <scope>NUCLEOTIDE SEQUENCE</scope>
    <source>
        <strain evidence="3">Hildebrandi</strain>
    </source>
</reference>
<dbReference type="AlphaFoldDB" id="A0A9K3LVH6"/>
<feature type="coiled-coil region" evidence="1">
    <location>
        <begin position="138"/>
        <end position="197"/>
    </location>
</feature>
<reference evidence="3" key="2">
    <citation type="submission" date="2021-04" db="EMBL/GenBank/DDBJ databases">
        <authorList>
            <person name="Podell S."/>
        </authorList>
    </citation>
    <scope>NUCLEOTIDE SEQUENCE</scope>
    <source>
        <strain evidence="3">Hildebrandi</strain>
    </source>
</reference>
<evidence type="ECO:0000256" key="2">
    <source>
        <dbReference type="SAM" id="MobiDB-lite"/>
    </source>
</evidence>
<keyword evidence="1" id="KW-0175">Coiled coil</keyword>
<accession>A0A9K3LVH6</accession>
<evidence type="ECO:0000313" key="4">
    <source>
        <dbReference type="Proteomes" id="UP000693970"/>
    </source>
</evidence>
<evidence type="ECO:0000256" key="1">
    <source>
        <dbReference type="SAM" id="Coils"/>
    </source>
</evidence>
<dbReference type="EMBL" id="JAGRRH010000006">
    <property type="protein sequence ID" value="KAG7369017.1"/>
    <property type="molecule type" value="Genomic_DNA"/>
</dbReference>
<dbReference type="OrthoDB" id="47190at2759"/>